<reference evidence="2" key="1">
    <citation type="submission" date="2022-05" db="EMBL/GenBank/DDBJ databases">
        <authorList>
            <person name="Colautti A."/>
            <person name="Iacumin L."/>
        </authorList>
    </citation>
    <scope>NUCLEOTIDE SEQUENCE</scope>
    <source>
        <strain evidence="2">SK 55</strain>
    </source>
</reference>
<dbReference type="CDD" id="cd08267">
    <property type="entry name" value="MDR1"/>
    <property type="match status" value="1"/>
</dbReference>
<dbReference type="PANTHER" id="PTHR11695:SF648">
    <property type="entry name" value="ZINC-BINDING OXIDOREDUCTASE"/>
    <property type="match status" value="1"/>
</dbReference>
<dbReference type="SMART" id="SM00829">
    <property type="entry name" value="PKS_ER"/>
    <property type="match status" value="1"/>
</dbReference>
<dbReference type="Pfam" id="PF13602">
    <property type="entry name" value="ADH_zinc_N_2"/>
    <property type="match status" value="1"/>
</dbReference>
<name>A0A9X3LEL5_9BACL</name>
<dbReference type="EMBL" id="JAMKBJ010000001">
    <property type="protein sequence ID" value="MCZ8535990.1"/>
    <property type="molecule type" value="Genomic_DNA"/>
</dbReference>
<evidence type="ECO:0000259" key="1">
    <source>
        <dbReference type="SMART" id="SM00829"/>
    </source>
</evidence>
<dbReference type="InterPro" id="IPR013154">
    <property type="entry name" value="ADH-like_N"/>
</dbReference>
<dbReference type="InterPro" id="IPR011032">
    <property type="entry name" value="GroES-like_sf"/>
</dbReference>
<dbReference type="RefSeq" id="WP_269925089.1">
    <property type="nucleotide sequence ID" value="NZ_JAMKBJ010000001.1"/>
</dbReference>
<dbReference type="PROSITE" id="PS01162">
    <property type="entry name" value="QOR_ZETA_CRYSTAL"/>
    <property type="match status" value="1"/>
</dbReference>
<dbReference type="InterPro" id="IPR020843">
    <property type="entry name" value="ER"/>
</dbReference>
<comment type="caution">
    <text evidence="2">The sequence shown here is derived from an EMBL/GenBank/DDBJ whole genome shotgun (WGS) entry which is preliminary data.</text>
</comment>
<dbReference type="Gene3D" id="3.90.180.10">
    <property type="entry name" value="Medium-chain alcohol dehydrogenases, catalytic domain"/>
    <property type="match status" value="1"/>
</dbReference>
<dbReference type="InterPro" id="IPR050700">
    <property type="entry name" value="YIM1/Zinc_Alcohol_DH_Fams"/>
</dbReference>
<protein>
    <submittedName>
        <fullName evidence="2">NAD(P)-dependent alcohol dehydrogenase</fullName>
    </submittedName>
</protein>
<dbReference type="SUPFAM" id="SSF50129">
    <property type="entry name" value="GroES-like"/>
    <property type="match status" value="1"/>
</dbReference>
<evidence type="ECO:0000313" key="2">
    <source>
        <dbReference type="EMBL" id="MCZ8535990.1"/>
    </source>
</evidence>
<organism evidence="2 3">
    <name type="scientific">Paenisporosarcina quisquiliarum</name>
    <dbReference type="NCBI Taxonomy" id="365346"/>
    <lineage>
        <taxon>Bacteria</taxon>
        <taxon>Bacillati</taxon>
        <taxon>Bacillota</taxon>
        <taxon>Bacilli</taxon>
        <taxon>Bacillales</taxon>
        <taxon>Caryophanaceae</taxon>
        <taxon>Paenisporosarcina</taxon>
    </lineage>
</organism>
<sequence length="327" mass="36317">MRAAIYSSYGPPEVLEIRDVEQPSIKDDDRVLIRVHNASVNAFDFLYRKGYLPTRLENGLTKPKNHILGIDVAGTIEAVGKNVLKFKVGDHVFGSCFGSHAEYVAPRENVLSLMPKNVTFEEAAAIPCAAQTALQALRDVAQIKQGQRVLIYGASGGVGHFAVQLARFFEAEVTAVCSSSNLQWVKALGAHYVIDYTKEDFADNGKKYDVILDAVGKRTFFSCLRSLTETGVYITEHAIYPKYHPLQLIVSPLIGRKKAKIHLAKPNDVDLNFLRGLVEEEKVRPVIEKCFPFDQIVEAHRHVESGRTKGKVVLEIKQGNSTPNLEL</sequence>
<dbReference type="GO" id="GO:0008270">
    <property type="term" value="F:zinc ion binding"/>
    <property type="evidence" value="ECO:0007669"/>
    <property type="project" value="InterPro"/>
</dbReference>
<dbReference type="SUPFAM" id="SSF51735">
    <property type="entry name" value="NAD(P)-binding Rossmann-fold domains"/>
    <property type="match status" value="1"/>
</dbReference>
<dbReference type="Pfam" id="PF08240">
    <property type="entry name" value="ADH_N"/>
    <property type="match status" value="1"/>
</dbReference>
<keyword evidence="3" id="KW-1185">Reference proteome</keyword>
<dbReference type="Proteomes" id="UP001152173">
    <property type="component" value="Unassembled WGS sequence"/>
</dbReference>
<accession>A0A9X3LEL5</accession>
<dbReference type="Gene3D" id="3.40.50.720">
    <property type="entry name" value="NAD(P)-binding Rossmann-like Domain"/>
    <property type="match status" value="1"/>
</dbReference>
<dbReference type="PANTHER" id="PTHR11695">
    <property type="entry name" value="ALCOHOL DEHYDROGENASE RELATED"/>
    <property type="match status" value="1"/>
</dbReference>
<dbReference type="AlphaFoldDB" id="A0A9X3LEL5"/>
<dbReference type="InterPro" id="IPR002364">
    <property type="entry name" value="Quin_OxRdtase/zeta-crystal_CS"/>
</dbReference>
<gene>
    <name evidence="2" type="ORF">M9R32_02140</name>
</gene>
<proteinExistence type="predicted"/>
<evidence type="ECO:0000313" key="3">
    <source>
        <dbReference type="Proteomes" id="UP001152173"/>
    </source>
</evidence>
<feature type="domain" description="Enoyl reductase (ER)" evidence="1">
    <location>
        <begin position="10"/>
        <end position="314"/>
    </location>
</feature>
<dbReference type="GO" id="GO:0016491">
    <property type="term" value="F:oxidoreductase activity"/>
    <property type="evidence" value="ECO:0007669"/>
    <property type="project" value="InterPro"/>
</dbReference>
<dbReference type="InterPro" id="IPR036291">
    <property type="entry name" value="NAD(P)-bd_dom_sf"/>
</dbReference>